<evidence type="ECO:0000256" key="11">
    <source>
        <dbReference type="ARBA" id="ARBA00023237"/>
    </source>
</evidence>
<evidence type="ECO:0000313" key="14">
    <source>
        <dbReference type="Proteomes" id="UP000823934"/>
    </source>
</evidence>
<evidence type="ECO:0000256" key="4">
    <source>
        <dbReference type="ARBA" id="ARBA00016202"/>
    </source>
</evidence>
<dbReference type="Gene3D" id="2.50.20.10">
    <property type="entry name" value="Lipoprotein localisation LolA/LolB/LppX"/>
    <property type="match status" value="1"/>
</dbReference>
<proteinExistence type="inferred from homology"/>
<evidence type="ECO:0000256" key="12">
    <source>
        <dbReference type="ARBA" id="ARBA00023288"/>
    </source>
</evidence>
<dbReference type="CDD" id="cd16326">
    <property type="entry name" value="LolB"/>
    <property type="match status" value="1"/>
</dbReference>
<dbReference type="PROSITE" id="PS51257">
    <property type="entry name" value="PROKAR_LIPOPROTEIN"/>
    <property type="match status" value="1"/>
</dbReference>
<keyword evidence="11" id="KW-0998">Cell outer membrane</keyword>
<dbReference type="InterPro" id="IPR004565">
    <property type="entry name" value="OM_lipoprot_LolB"/>
</dbReference>
<keyword evidence="7" id="KW-0653">Protein transport</keyword>
<accession>A0A9D1Q5G1</accession>
<evidence type="ECO:0000256" key="2">
    <source>
        <dbReference type="ARBA" id="ARBA00009696"/>
    </source>
</evidence>
<comment type="subcellular location">
    <subcellularLocation>
        <location evidence="1">Cell outer membrane</location>
        <topology evidence="1">Lipid-anchor</topology>
    </subcellularLocation>
</comment>
<sequence length="186" mass="21482">MKRLKIIPIILTTLTFTACTVPMYETLEDAESYKVFGRTAIKHPSQNGQVSFAIEQAKNEAINIIIQGPFAQGRVDIEVAEKETSITINEETFTDQNPDRLFANLTGIDWPVSGTQQWIKGRTNNPKTKILYDEKTELPRTFIEDGWTITYDEWIEKNSMQLPLKMTLTRGNDIRLRFLIDNWIIR</sequence>
<keyword evidence="9" id="KW-0564">Palmitate</keyword>
<evidence type="ECO:0000256" key="7">
    <source>
        <dbReference type="ARBA" id="ARBA00022927"/>
    </source>
</evidence>
<evidence type="ECO:0000256" key="8">
    <source>
        <dbReference type="ARBA" id="ARBA00023136"/>
    </source>
</evidence>
<dbReference type="AlphaFoldDB" id="A0A9D1Q5G1"/>
<reference evidence="13" key="2">
    <citation type="submission" date="2021-04" db="EMBL/GenBank/DDBJ databases">
        <authorList>
            <person name="Gilroy R."/>
        </authorList>
    </citation>
    <scope>NUCLEOTIDE SEQUENCE</scope>
    <source>
        <strain evidence="13">CHK160-9182</strain>
    </source>
</reference>
<keyword evidence="8" id="KW-0472">Membrane</keyword>
<evidence type="ECO:0000256" key="10">
    <source>
        <dbReference type="ARBA" id="ARBA00023186"/>
    </source>
</evidence>
<dbReference type="EMBL" id="DXHP01000012">
    <property type="protein sequence ID" value="HIW05801.1"/>
    <property type="molecule type" value="Genomic_DNA"/>
</dbReference>
<dbReference type="SUPFAM" id="SSF89392">
    <property type="entry name" value="Prokaryotic lipoproteins and lipoprotein localization factors"/>
    <property type="match status" value="1"/>
</dbReference>
<dbReference type="GO" id="GO:0009279">
    <property type="term" value="C:cell outer membrane"/>
    <property type="evidence" value="ECO:0007669"/>
    <property type="project" value="UniProtKB-SubCell"/>
</dbReference>
<comment type="similarity">
    <text evidence="2">Belongs to the LolB family.</text>
</comment>
<evidence type="ECO:0000256" key="1">
    <source>
        <dbReference type="ARBA" id="ARBA00004459"/>
    </source>
</evidence>
<keyword evidence="5" id="KW-0813">Transport</keyword>
<dbReference type="Pfam" id="PF03550">
    <property type="entry name" value="LolB"/>
    <property type="match status" value="1"/>
</dbReference>
<evidence type="ECO:0000256" key="9">
    <source>
        <dbReference type="ARBA" id="ARBA00023139"/>
    </source>
</evidence>
<organism evidence="13 14">
    <name type="scientific">Candidatus Ignatzschineria merdigallinarum</name>
    <dbReference type="NCBI Taxonomy" id="2838621"/>
    <lineage>
        <taxon>Bacteria</taxon>
        <taxon>Pseudomonadati</taxon>
        <taxon>Pseudomonadota</taxon>
        <taxon>Gammaproteobacteria</taxon>
        <taxon>Cardiobacteriales</taxon>
        <taxon>Ignatzschineriaceae</taxon>
        <taxon>Ignatzschineria</taxon>
    </lineage>
</organism>
<comment type="caution">
    <text evidence="13">The sequence shown here is derived from an EMBL/GenBank/DDBJ whole genome shotgun (WGS) entry which is preliminary data.</text>
</comment>
<protein>
    <recommendedName>
        <fullName evidence="4">Outer-membrane lipoprotein LolB</fullName>
    </recommendedName>
</protein>
<evidence type="ECO:0000256" key="3">
    <source>
        <dbReference type="ARBA" id="ARBA00011245"/>
    </source>
</evidence>
<keyword evidence="6" id="KW-0732">Signal</keyword>
<evidence type="ECO:0000256" key="6">
    <source>
        <dbReference type="ARBA" id="ARBA00022729"/>
    </source>
</evidence>
<gene>
    <name evidence="13" type="primary">lolB</name>
    <name evidence="13" type="ORF">H9889_00515</name>
</gene>
<dbReference type="NCBIfam" id="TIGR00548">
    <property type="entry name" value="lolB"/>
    <property type="match status" value="1"/>
</dbReference>
<dbReference type="Proteomes" id="UP000823934">
    <property type="component" value="Unassembled WGS sequence"/>
</dbReference>
<name>A0A9D1Q5G1_9GAMM</name>
<reference evidence="13" key="1">
    <citation type="journal article" date="2021" name="PeerJ">
        <title>Extensive microbial diversity within the chicken gut microbiome revealed by metagenomics and culture.</title>
        <authorList>
            <person name="Gilroy R."/>
            <person name="Ravi A."/>
            <person name="Getino M."/>
            <person name="Pursley I."/>
            <person name="Horton D.L."/>
            <person name="Alikhan N.F."/>
            <person name="Baker D."/>
            <person name="Gharbi K."/>
            <person name="Hall N."/>
            <person name="Watson M."/>
            <person name="Adriaenssens E.M."/>
            <person name="Foster-Nyarko E."/>
            <person name="Jarju S."/>
            <person name="Secka A."/>
            <person name="Antonio M."/>
            <person name="Oren A."/>
            <person name="Chaudhuri R.R."/>
            <person name="La Ragione R."/>
            <person name="Hildebrand F."/>
            <person name="Pallen M.J."/>
        </authorList>
    </citation>
    <scope>NUCLEOTIDE SEQUENCE</scope>
    <source>
        <strain evidence="13">CHK160-9182</strain>
    </source>
</reference>
<evidence type="ECO:0000256" key="5">
    <source>
        <dbReference type="ARBA" id="ARBA00022448"/>
    </source>
</evidence>
<keyword evidence="12 13" id="KW-0449">Lipoprotein</keyword>
<keyword evidence="10" id="KW-0143">Chaperone</keyword>
<dbReference type="GO" id="GO:0015031">
    <property type="term" value="P:protein transport"/>
    <property type="evidence" value="ECO:0007669"/>
    <property type="project" value="UniProtKB-KW"/>
</dbReference>
<dbReference type="InterPro" id="IPR029046">
    <property type="entry name" value="LolA/LolB/LppX"/>
</dbReference>
<comment type="subunit">
    <text evidence="3">Monomer.</text>
</comment>
<evidence type="ECO:0000313" key="13">
    <source>
        <dbReference type="EMBL" id="HIW05801.1"/>
    </source>
</evidence>